<dbReference type="GO" id="GO:0030286">
    <property type="term" value="C:dynein complex"/>
    <property type="evidence" value="ECO:0007669"/>
    <property type="project" value="UniProtKB-KW"/>
</dbReference>
<evidence type="ECO:0000256" key="4">
    <source>
        <dbReference type="ARBA" id="ARBA00023017"/>
    </source>
</evidence>
<gene>
    <name evidence="5" type="ORF">CTOB1V02_LOCUS960</name>
</gene>
<keyword evidence="4" id="KW-0243">Dynein</keyword>
<dbReference type="GO" id="GO:0005869">
    <property type="term" value="C:dynactin complex"/>
    <property type="evidence" value="ECO:0007669"/>
    <property type="project" value="InterPro"/>
</dbReference>
<dbReference type="Pfam" id="PF04912">
    <property type="entry name" value="Dynamitin"/>
    <property type="match status" value="1"/>
</dbReference>
<keyword evidence="3" id="KW-0963">Cytoplasm</keyword>
<dbReference type="OrthoDB" id="4977at2759"/>
<evidence type="ECO:0000313" key="5">
    <source>
        <dbReference type="EMBL" id="CAD7222964.1"/>
    </source>
</evidence>
<evidence type="ECO:0000256" key="2">
    <source>
        <dbReference type="ARBA" id="ARBA00006176"/>
    </source>
</evidence>
<comment type="similarity">
    <text evidence="2">Belongs to the dynactin subunit 2 family.</text>
</comment>
<sequence length="432" mass="47763">MAGADSKYANLPGIIHDQPDVYESKDLPEVDQNLTPELKMWSILVRFVVVVKMKFLDVELRYFRTIDWCLLKKFPENPDIERPKISAAESLGHFKAAGTLDASMADFSGKLRSTRGGAGYLVGATEYSYTPPGGREAETPLQKYQRLKMEVLELEQQLRAENFSTEGASELSKNLAELGLEERLEAPLLDAGMSGGKRTSAEQVLNEIGSLKASLQGVAAASSTRSEKSTKKTVPGNSVSYELILDGSLGGRETMEKLLELQSRLNLLEKTVGSANIGGTSLFSCSSGSLWEAADSLSAQVSLLDPGQLDLVEGRLQVLSNRINEFHEKRSLFEDPDKQKKLNELYEICMRNEGLRKSIAGLAQHIRATHAIHAQAQQVCRTFANFDASQEQLRSAVHHNRTLLGKLQKDFNEALEKVQTNITKINEMMDKS</sequence>
<dbReference type="PANTHER" id="PTHR15346">
    <property type="entry name" value="DYNACTIN SUBUNIT"/>
    <property type="match status" value="1"/>
</dbReference>
<reference evidence="5" key="1">
    <citation type="submission" date="2020-11" db="EMBL/GenBank/DDBJ databases">
        <authorList>
            <person name="Tran Van P."/>
        </authorList>
    </citation>
    <scope>NUCLEOTIDE SEQUENCE</scope>
</reference>
<evidence type="ECO:0000256" key="3">
    <source>
        <dbReference type="ARBA" id="ARBA00022490"/>
    </source>
</evidence>
<organism evidence="5">
    <name type="scientific">Cyprideis torosa</name>
    <dbReference type="NCBI Taxonomy" id="163714"/>
    <lineage>
        <taxon>Eukaryota</taxon>
        <taxon>Metazoa</taxon>
        <taxon>Ecdysozoa</taxon>
        <taxon>Arthropoda</taxon>
        <taxon>Crustacea</taxon>
        <taxon>Oligostraca</taxon>
        <taxon>Ostracoda</taxon>
        <taxon>Podocopa</taxon>
        <taxon>Podocopida</taxon>
        <taxon>Cytherocopina</taxon>
        <taxon>Cytheroidea</taxon>
        <taxon>Cytherideidae</taxon>
        <taxon>Cyprideis</taxon>
    </lineage>
</organism>
<protein>
    <submittedName>
        <fullName evidence="5">Uncharacterized protein</fullName>
    </submittedName>
</protein>
<dbReference type="EMBL" id="OB660129">
    <property type="protein sequence ID" value="CAD7222964.1"/>
    <property type="molecule type" value="Genomic_DNA"/>
</dbReference>
<dbReference type="GO" id="GO:0005737">
    <property type="term" value="C:cytoplasm"/>
    <property type="evidence" value="ECO:0007669"/>
    <property type="project" value="UniProtKB-SubCell"/>
</dbReference>
<dbReference type="AlphaFoldDB" id="A0A7R8W1G0"/>
<evidence type="ECO:0000256" key="1">
    <source>
        <dbReference type="ARBA" id="ARBA00004496"/>
    </source>
</evidence>
<dbReference type="InterPro" id="IPR028133">
    <property type="entry name" value="Dynamitin"/>
</dbReference>
<accession>A0A7R8W1G0</accession>
<dbReference type="GO" id="GO:0007017">
    <property type="term" value="P:microtubule-based process"/>
    <property type="evidence" value="ECO:0007669"/>
    <property type="project" value="InterPro"/>
</dbReference>
<proteinExistence type="inferred from homology"/>
<comment type="subcellular location">
    <subcellularLocation>
        <location evidence="1">Cytoplasm</location>
    </subcellularLocation>
</comment>
<name>A0A7R8W1G0_9CRUS</name>